<dbReference type="Gene3D" id="2.10.70.100">
    <property type="match status" value="1"/>
</dbReference>
<evidence type="ECO:0000256" key="14">
    <source>
        <dbReference type="SAM" id="MobiDB-lite"/>
    </source>
</evidence>
<evidence type="ECO:0000256" key="9">
    <source>
        <dbReference type="ARBA" id="ARBA00022741"/>
    </source>
</evidence>
<evidence type="ECO:0000259" key="15">
    <source>
        <dbReference type="PROSITE" id="PS50113"/>
    </source>
</evidence>
<dbReference type="SUPFAM" id="SSF55785">
    <property type="entry name" value="PYP-like sensor domain (PAS domain)"/>
    <property type="match status" value="1"/>
</dbReference>
<comment type="caution">
    <text evidence="17">The sequence shown here is derived from an EMBL/GenBank/DDBJ whole genome shotgun (WGS) entry which is preliminary data.</text>
</comment>
<evidence type="ECO:0000313" key="18">
    <source>
        <dbReference type="Proteomes" id="UP000597507"/>
    </source>
</evidence>
<proteinExistence type="predicted"/>
<dbReference type="Proteomes" id="UP000597507">
    <property type="component" value="Unassembled WGS sequence"/>
</dbReference>
<gene>
    <name evidence="17" type="ORF">GCM10010964_04440</name>
</gene>
<evidence type="ECO:0000256" key="1">
    <source>
        <dbReference type="ARBA" id="ARBA00000085"/>
    </source>
</evidence>
<evidence type="ECO:0000256" key="2">
    <source>
        <dbReference type="ARBA" id="ARBA00004370"/>
    </source>
</evidence>
<keyword evidence="5" id="KW-0285">Flavoprotein</keyword>
<dbReference type="GO" id="GO:0004673">
    <property type="term" value="F:protein histidine kinase activity"/>
    <property type="evidence" value="ECO:0007669"/>
    <property type="project" value="UniProtKB-EC"/>
</dbReference>
<keyword evidence="7" id="KW-0808">Transferase</keyword>
<keyword evidence="9" id="KW-0547">Nucleotide-binding</keyword>
<keyword evidence="8" id="KW-0677">Repeat</keyword>
<evidence type="ECO:0000259" key="16">
    <source>
        <dbReference type="PROSITE" id="PS50885"/>
    </source>
</evidence>
<evidence type="ECO:0000313" key="17">
    <source>
        <dbReference type="EMBL" id="GGG19288.1"/>
    </source>
</evidence>
<feature type="domain" description="HAMP" evidence="16">
    <location>
        <begin position="365"/>
        <end position="420"/>
    </location>
</feature>
<evidence type="ECO:0000256" key="11">
    <source>
        <dbReference type="ARBA" id="ARBA00022840"/>
    </source>
</evidence>
<keyword evidence="12" id="KW-0843">Virulence</keyword>
<dbReference type="GO" id="GO:0007165">
    <property type="term" value="P:signal transduction"/>
    <property type="evidence" value="ECO:0007669"/>
    <property type="project" value="InterPro"/>
</dbReference>
<keyword evidence="4" id="KW-0597">Phosphoprotein</keyword>
<dbReference type="PANTHER" id="PTHR41523:SF7">
    <property type="entry name" value="HISTIDINE KINASE"/>
    <property type="match status" value="1"/>
</dbReference>
<evidence type="ECO:0000256" key="7">
    <source>
        <dbReference type="ARBA" id="ARBA00022679"/>
    </source>
</evidence>
<evidence type="ECO:0000256" key="5">
    <source>
        <dbReference type="ARBA" id="ARBA00022630"/>
    </source>
</evidence>
<protein>
    <recommendedName>
        <fullName evidence="3">histidine kinase</fullName>
        <ecNumber evidence="3">2.7.13.3</ecNumber>
    </recommendedName>
</protein>
<name>A0A8J2Z8A9_9PROT</name>
<keyword evidence="10" id="KW-0418">Kinase</keyword>
<evidence type="ECO:0000256" key="8">
    <source>
        <dbReference type="ARBA" id="ARBA00022737"/>
    </source>
</evidence>
<dbReference type="SMART" id="SM00304">
    <property type="entry name" value="HAMP"/>
    <property type="match status" value="1"/>
</dbReference>
<dbReference type="GO" id="GO:0016020">
    <property type="term" value="C:membrane"/>
    <property type="evidence" value="ECO:0007669"/>
    <property type="project" value="UniProtKB-SubCell"/>
</dbReference>
<dbReference type="Gene3D" id="3.30.565.10">
    <property type="entry name" value="Histidine kinase-like ATPase, C-terminal domain"/>
    <property type="match status" value="1"/>
</dbReference>
<comment type="subcellular location">
    <subcellularLocation>
        <location evidence="2">Membrane</location>
    </subcellularLocation>
</comment>
<keyword evidence="13" id="KW-0175">Coiled coil</keyword>
<dbReference type="EC" id="2.7.13.3" evidence="3"/>
<dbReference type="Gene3D" id="6.10.340.10">
    <property type="match status" value="1"/>
</dbReference>
<evidence type="ECO:0000256" key="12">
    <source>
        <dbReference type="ARBA" id="ARBA00023026"/>
    </source>
</evidence>
<keyword evidence="11" id="KW-0067">ATP-binding</keyword>
<dbReference type="InterPro" id="IPR003660">
    <property type="entry name" value="HAMP_dom"/>
</dbReference>
<evidence type="ECO:0000256" key="3">
    <source>
        <dbReference type="ARBA" id="ARBA00012438"/>
    </source>
</evidence>
<evidence type="ECO:0000256" key="4">
    <source>
        <dbReference type="ARBA" id="ARBA00022553"/>
    </source>
</evidence>
<keyword evidence="18" id="KW-1185">Reference proteome</keyword>
<dbReference type="Pfam" id="PF08447">
    <property type="entry name" value="PAS_3"/>
    <property type="match status" value="1"/>
</dbReference>
<dbReference type="PROSITE" id="PS50885">
    <property type="entry name" value="HAMP"/>
    <property type="match status" value="1"/>
</dbReference>
<dbReference type="InterPro" id="IPR013655">
    <property type="entry name" value="PAS_fold_3"/>
</dbReference>
<feature type="compositionally biased region" description="Low complexity" evidence="14">
    <location>
        <begin position="262"/>
        <end position="280"/>
    </location>
</feature>
<dbReference type="InterPro" id="IPR036890">
    <property type="entry name" value="HATPase_C_sf"/>
</dbReference>
<dbReference type="RefSeq" id="WP_188897968.1">
    <property type="nucleotide sequence ID" value="NZ_BMKS01000001.1"/>
</dbReference>
<dbReference type="GO" id="GO:0005524">
    <property type="term" value="F:ATP binding"/>
    <property type="evidence" value="ECO:0007669"/>
    <property type="project" value="UniProtKB-KW"/>
</dbReference>
<evidence type="ECO:0000256" key="13">
    <source>
        <dbReference type="SAM" id="Coils"/>
    </source>
</evidence>
<evidence type="ECO:0000256" key="10">
    <source>
        <dbReference type="ARBA" id="ARBA00022777"/>
    </source>
</evidence>
<dbReference type="PANTHER" id="PTHR41523">
    <property type="entry name" value="TWO-COMPONENT SYSTEM SENSOR PROTEIN"/>
    <property type="match status" value="1"/>
</dbReference>
<dbReference type="AlphaFoldDB" id="A0A8J2Z8A9"/>
<dbReference type="InterPro" id="IPR011102">
    <property type="entry name" value="Sig_transdc_His_kinase_HWE"/>
</dbReference>
<dbReference type="InterPro" id="IPR000014">
    <property type="entry name" value="PAS"/>
</dbReference>
<organism evidence="17 18">
    <name type="scientific">Caldovatus sediminis</name>
    <dbReference type="NCBI Taxonomy" id="2041189"/>
    <lineage>
        <taxon>Bacteria</taxon>
        <taxon>Pseudomonadati</taxon>
        <taxon>Pseudomonadota</taxon>
        <taxon>Alphaproteobacteria</taxon>
        <taxon>Acetobacterales</taxon>
        <taxon>Roseomonadaceae</taxon>
        <taxon>Caldovatus</taxon>
    </lineage>
</organism>
<reference evidence="17 18" key="1">
    <citation type="journal article" date="2014" name="Int. J. Syst. Evol. Microbiol.">
        <title>Complete genome sequence of Corynebacterium casei LMG S-19264T (=DSM 44701T), isolated from a smear-ripened cheese.</title>
        <authorList>
            <consortium name="US DOE Joint Genome Institute (JGI-PGF)"/>
            <person name="Walter F."/>
            <person name="Albersmeier A."/>
            <person name="Kalinowski J."/>
            <person name="Ruckert C."/>
        </authorList>
    </citation>
    <scope>NUCLEOTIDE SEQUENCE [LARGE SCALE GENOMIC DNA]</scope>
    <source>
        <strain evidence="17 18">CGMCC 1.16330</strain>
    </source>
</reference>
<dbReference type="EMBL" id="BMKS01000001">
    <property type="protein sequence ID" value="GGG19288.1"/>
    <property type="molecule type" value="Genomic_DNA"/>
</dbReference>
<dbReference type="InterPro" id="IPR035965">
    <property type="entry name" value="PAS-like_dom_sf"/>
</dbReference>
<sequence>MPRLRQPPTLLQRLFLLVAFALLPAALLLVGAVAALRAQHAEAARDQARRIADNAAARLERVIEGTRQTLLVLSESDAVRDAVRDGDPGVCAARLHGLGQRLPERIRVGVLDRGGRILCDTIGSPPGGGFGGAPGLHPLDAVLSSDSLAVAGFGPEPAETGAARTAGGAPLALHLALAVRRAPEEPPPGVVAAALGLPWIAAQLRPIGLPPGAELFLLDREGDVVLRLRAHPASSDDHAPPRAGTETAETLAALLAFRPAVTPADGTAPPPTAGGSTSGAVADTRLPYHSPRAALLRDAPGPDGTPRIYALAPEIAPAQGALHLVVSLDAAAALAPAAEVGRRWAVLLALGLVASFAAAGIGAQRFVLAPIRALQQTARHWARGEYGARATPVLVAPPPEFARLAAALDRVAEAAEQRDRAAAALAEKEARLSLALEAGGLGAWEMDPRSGSVVRSPRHDALFGYPRPQTRWSYRRMLRHVLPEDRPRVEAAFRRAFAEAAPIRVECRIRTAGKGEARWLEASGAPHRGPDGRVKFLGVVADTTERRRTEERLRLVAGELNHRVKNTLAAVQSIAAQTLRWPAGDLPAAEAARAAFQSRLLALARSHELLTREGWTGADLAELATHALAPHAGARGGSGDAVPTRVTIAGPPVRLAPRCIVPLAMALHELATNAARHGALSRPEGRVTVRWSVRAAPAEGAAAGGVAGPAPGAEVLTLRWEESGGPPLAGPPTRRGFGTRLLERGLAMELRGTVRLDFARDGLRCEVEAPLAAAGAPPGEEPKAAVRPAPCAPRRAAVGAAAAASG</sequence>
<feature type="region of interest" description="Disordered" evidence="14">
    <location>
        <begin position="262"/>
        <end position="283"/>
    </location>
</feature>
<dbReference type="Pfam" id="PF07536">
    <property type="entry name" value="HWE_HK"/>
    <property type="match status" value="1"/>
</dbReference>
<keyword evidence="6" id="KW-0288">FMN</keyword>
<comment type="catalytic activity">
    <reaction evidence="1">
        <text>ATP + protein L-histidine = ADP + protein N-phospho-L-histidine.</text>
        <dbReference type="EC" id="2.7.13.3"/>
    </reaction>
</comment>
<dbReference type="SMART" id="SM00911">
    <property type="entry name" value="HWE_HK"/>
    <property type="match status" value="1"/>
</dbReference>
<evidence type="ECO:0000256" key="6">
    <source>
        <dbReference type="ARBA" id="ARBA00022643"/>
    </source>
</evidence>
<dbReference type="NCBIfam" id="TIGR00229">
    <property type="entry name" value="sensory_box"/>
    <property type="match status" value="1"/>
</dbReference>
<feature type="domain" description="PAC" evidence="15">
    <location>
        <begin position="503"/>
        <end position="555"/>
    </location>
</feature>
<dbReference type="PROSITE" id="PS50113">
    <property type="entry name" value="PAC"/>
    <property type="match status" value="1"/>
</dbReference>
<dbReference type="Gene3D" id="3.30.450.20">
    <property type="entry name" value="PAS domain"/>
    <property type="match status" value="2"/>
</dbReference>
<accession>A0A8J2Z8A9</accession>
<feature type="coiled-coil region" evidence="13">
    <location>
        <begin position="404"/>
        <end position="431"/>
    </location>
</feature>
<dbReference type="InterPro" id="IPR000700">
    <property type="entry name" value="PAS-assoc_C"/>
</dbReference>